<sequence>MTQHEDVDDAPRAHRRRRLVSWLVLLVVVGAAGVVGYGLLTRPAQAPASAGPAAPQTVAVTKTDLANTTTINGTLGYATATPFTGRKAGTITWLPSAGTVVDQGQKLYTVDAKPVTLFFGDTPLYRKVDTEGMAGPDVKEIAANLRALGYTGVGNGEKFTSGTAAAVKRWQKSIGVDETGAIDVGDLAVLPAKVRVESVRAQLGGPAAAELLALTGTGRAVTAQVDTAQIDLVKQGTKVTLQLPDGKQTAGTVDAVGAARGGSQAGAPPGDSTQPPKVAVTIAIDDQNAAGQLDSGPVQVRLAAETKQGVLAVPVTALIALQEGGYAVQVVTGTTTTTVAVHTGMFASGLVEVSGPGVREGMRVVTTS</sequence>
<dbReference type="InterPro" id="IPR050465">
    <property type="entry name" value="UPF0194_transport"/>
</dbReference>
<keyword evidence="2" id="KW-0175">Coiled coil</keyword>
<dbReference type="Gene3D" id="2.40.420.20">
    <property type="match status" value="1"/>
</dbReference>
<comment type="subcellular location">
    <subcellularLocation>
        <location evidence="1">Cell envelope</location>
    </subcellularLocation>
</comment>
<evidence type="ECO:0000256" key="2">
    <source>
        <dbReference type="ARBA" id="ARBA00023054"/>
    </source>
</evidence>
<dbReference type="InterPro" id="IPR036365">
    <property type="entry name" value="PGBD-like_sf"/>
</dbReference>
<dbReference type="PANTHER" id="PTHR32347">
    <property type="entry name" value="EFFLUX SYSTEM COMPONENT YKNX-RELATED"/>
    <property type="match status" value="1"/>
</dbReference>
<dbReference type="InterPro" id="IPR002477">
    <property type="entry name" value="Peptidoglycan-bd-like"/>
</dbReference>
<keyword evidence="3" id="KW-0472">Membrane</keyword>
<keyword evidence="3" id="KW-0812">Transmembrane</keyword>
<feature type="transmembrane region" description="Helical" evidence="3">
    <location>
        <begin position="20"/>
        <end position="40"/>
    </location>
</feature>
<feature type="domain" description="Peptidoglycan binding-like" evidence="4">
    <location>
        <begin position="135"/>
        <end position="183"/>
    </location>
</feature>
<comment type="caution">
    <text evidence="5">The sequence shown here is derived from an EMBL/GenBank/DDBJ whole genome shotgun (WGS) entry which is preliminary data.</text>
</comment>
<organism evidence="5 6">
    <name type="scientific">Solihabitans fulvus</name>
    <dbReference type="NCBI Taxonomy" id="1892852"/>
    <lineage>
        <taxon>Bacteria</taxon>
        <taxon>Bacillati</taxon>
        <taxon>Actinomycetota</taxon>
        <taxon>Actinomycetes</taxon>
        <taxon>Pseudonocardiales</taxon>
        <taxon>Pseudonocardiaceae</taxon>
        <taxon>Solihabitans</taxon>
    </lineage>
</organism>
<protein>
    <submittedName>
        <fullName evidence="5">Peptidoglycan-binding protein</fullName>
    </submittedName>
</protein>
<proteinExistence type="predicted"/>
<evidence type="ECO:0000256" key="1">
    <source>
        <dbReference type="ARBA" id="ARBA00004196"/>
    </source>
</evidence>
<evidence type="ECO:0000313" key="6">
    <source>
        <dbReference type="Proteomes" id="UP000323454"/>
    </source>
</evidence>
<dbReference type="OrthoDB" id="3268648at2"/>
<dbReference type="SUPFAM" id="SSF47090">
    <property type="entry name" value="PGBD-like"/>
    <property type="match status" value="1"/>
</dbReference>
<reference evidence="5 6" key="2">
    <citation type="submission" date="2019-09" db="EMBL/GenBank/DDBJ databases">
        <authorList>
            <person name="Jin C."/>
        </authorList>
    </citation>
    <scope>NUCLEOTIDE SEQUENCE [LARGE SCALE GENOMIC DNA]</scope>
    <source>
        <strain evidence="5 6">AN110305</strain>
    </source>
</reference>
<evidence type="ECO:0000256" key="3">
    <source>
        <dbReference type="SAM" id="Phobius"/>
    </source>
</evidence>
<dbReference type="EMBL" id="VUOB01000021">
    <property type="protein sequence ID" value="KAA2262571.1"/>
    <property type="molecule type" value="Genomic_DNA"/>
</dbReference>
<dbReference type="Pfam" id="PF01471">
    <property type="entry name" value="PG_binding_1"/>
    <property type="match status" value="1"/>
</dbReference>
<dbReference type="Proteomes" id="UP000323454">
    <property type="component" value="Unassembled WGS sequence"/>
</dbReference>
<dbReference type="AlphaFoldDB" id="A0A5B2XI16"/>
<gene>
    <name evidence="5" type="ORF">F0L68_11725</name>
</gene>
<evidence type="ECO:0000259" key="4">
    <source>
        <dbReference type="Pfam" id="PF01471"/>
    </source>
</evidence>
<reference evidence="5 6" key="1">
    <citation type="submission" date="2019-09" db="EMBL/GenBank/DDBJ databases">
        <title>Goodfellowia gen. nov., a new genus of the Pseudonocardineae related to Actinoalloteichus, containing Goodfellowia coeruleoviolacea gen. nov., comb. nov. gen. nov., comb. nov.</title>
        <authorList>
            <person name="Labeda D."/>
        </authorList>
    </citation>
    <scope>NUCLEOTIDE SEQUENCE [LARGE SCALE GENOMIC DNA]</scope>
    <source>
        <strain evidence="5 6">AN110305</strain>
    </source>
</reference>
<evidence type="ECO:0000313" key="5">
    <source>
        <dbReference type="EMBL" id="KAA2262571.1"/>
    </source>
</evidence>
<keyword evidence="3" id="KW-1133">Transmembrane helix</keyword>
<accession>A0A5B2XI16</accession>
<dbReference type="Gene3D" id="1.10.101.10">
    <property type="entry name" value="PGBD-like superfamily/PGBD"/>
    <property type="match status" value="1"/>
</dbReference>
<dbReference type="GO" id="GO:0030313">
    <property type="term" value="C:cell envelope"/>
    <property type="evidence" value="ECO:0007669"/>
    <property type="project" value="UniProtKB-SubCell"/>
</dbReference>
<dbReference type="PANTHER" id="PTHR32347:SF23">
    <property type="entry name" value="BLL5650 PROTEIN"/>
    <property type="match status" value="1"/>
</dbReference>
<dbReference type="InterPro" id="IPR036366">
    <property type="entry name" value="PGBDSf"/>
</dbReference>
<name>A0A5B2XI16_9PSEU</name>
<keyword evidence="6" id="KW-1185">Reference proteome</keyword>